<dbReference type="GO" id="GO:0003723">
    <property type="term" value="F:RNA binding"/>
    <property type="evidence" value="ECO:0007669"/>
    <property type="project" value="UniProtKB-UniRule"/>
</dbReference>
<feature type="non-terminal residue" evidence="14">
    <location>
        <position position="1"/>
    </location>
</feature>
<dbReference type="AlphaFoldDB" id="A0A851UPL7"/>
<dbReference type="Pfam" id="PF02926">
    <property type="entry name" value="THUMP"/>
    <property type="match status" value="1"/>
</dbReference>
<dbReference type="PANTHER" id="PTHR14911:SF1">
    <property type="entry name" value="THUMP DOMAIN-CONTAINING PROTEIN 2"/>
    <property type="match status" value="1"/>
</dbReference>
<evidence type="ECO:0000259" key="13">
    <source>
        <dbReference type="PROSITE" id="PS51165"/>
    </source>
</evidence>
<evidence type="ECO:0000256" key="8">
    <source>
        <dbReference type="ARBA" id="ARBA00055679"/>
    </source>
</evidence>
<evidence type="ECO:0000256" key="4">
    <source>
        <dbReference type="ARBA" id="ARBA00022679"/>
    </source>
</evidence>
<dbReference type="SUPFAM" id="SSF53335">
    <property type="entry name" value="S-adenosyl-L-methionine-dependent methyltransferases"/>
    <property type="match status" value="1"/>
</dbReference>
<dbReference type="SMART" id="SM00981">
    <property type="entry name" value="THUMP"/>
    <property type="match status" value="1"/>
</dbReference>
<sequence>TGPPRGGRATRAPPGAMAAAPRGRFFCTAGRGLEPFVAREVRARLGATEVDCVSGKVFFRAAVGPGELRRLRSGERLFLLLKRRGPLPVCGNRGKMLHEIKSLVIEEPKYWLDIISVWRKLHGHEGKADGVSHSALVLKRKSEEETNIANKRQKTEQERAVVSEKCQVEAGETCVVPEGMSSQECWIESKPSSEFPSKGCGENPTANEQLSFSFRVSCRCSGAIARILTSQEIGRALGVALVQQCGWRADLRDPDLEIFVHLNDIHSVVGIPLFRLPLANRDYIKTAGLRSTVAWAMASLAEISAGALVLDPMCGLGTILLEAAKEWPEACYWGADISDSQLEGADENIRTADLMDKIELLKASVKALPLPSESFDSVISDIPFGKKFKMMNDAQLLPDILQEMERVLRVGGTLVLLLSAELRGRVAALASCAAGGSAQAPAVAGNSSSSAQGHGESLLSRLLGSLVPEGAYAVSLGKTDAFIHKYRKVSAAGDG</sequence>
<dbReference type="InterPro" id="IPR004114">
    <property type="entry name" value="THUMP_dom"/>
</dbReference>
<evidence type="ECO:0000313" key="14">
    <source>
        <dbReference type="EMBL" id="NXD29949.1"/>
    </source>
</evidence>
<keyword evidence="3" id="KW-0489">Methyltransferase</keyword>
<comment type="subunit">
    <text evidence="9">Part of the heterodimeric THUMPD2-TRM112 methyltransferase complex; this complex forms an active tRNA methyltransferase, where TRMT112 acts as an activator of the catalytic subunit THUMPD2.</text>
</comment>
<evidence type="ECO:0000256" key="11">
    <source>
        <dbReference type="ARBA" id="ARBA00077987"/>
    </source>
</evidence>
<comment type="similarity">
    <text evidence="2">Belongs to the methyltransferase superfamily.</text>
</comment>
<evidence type="ECO:0000256" key="3">
    <source>
        <dbReference type="ARBA" id="ARBA00022603"/>
    </source>
</evidence>
<dbReference type="GO" id="GO:0005634">
    <property type="term" value="C:nucleus"/>
    <property type="evidence" value="ECO:0007669"/>
    <property type="project" value="UniProtKB-SubCell"/>
</dbReference>
<evidence type="ECO:0000313" key="15">
    <source>
        <dbReference type="Proteomes" id="UP000623542"/>
    </source>
</evidence>
<keyword evidence="4" id="KW-0808">Transferase</keyword>
<dbReference type="SUPFAM" id="SSF143437">
    <property type="entry name" value="THUMP domain-like"/>
    <property type="match status" value="1"/>
</dbReference>
<dbReference type="CDD" id="cd02440">
    <property type="entry name" value="AdoMet_MTases"/>
    <property type="match status" value="1"/>
</dbReference>
<evidence type="ECO:0000256" key="5">
    <source>
        <dbReference type="ARBA" id="ARBA00022884"/>
    </source>
</evidence>
<reference evidence="14" key="1">
    <citation type="submission" date="2019-09" db="EMBL/GenBank/DDBJ databases">
        <title>Bird 10,000 Genomes (B10K) Project - Family phase.</title>
        <authorList>
            <person name="Zhang G."/>
        </authorList>
    </citation>
    <scope>NUCLEOTIDE SEQUENCE</scope>
    <source>
        <strain evidence="14">B10K-IZCAS-20218</strain>
        <tissue evidence="14">Blood</tissue>
    </source>
</reference>
<keyword evidence="5 12" id="KW-0694">RNA-binding</keyword>
<dbReference type="PANTHER" id="PTHR14911">
    <property type="entry name" value="THUMP DOMAIN-CONTAINING"/>
    <property type="match status" value="1"/>
</dbReference>
<proteinExistence type="inferred from homology"/>
<keyword evidence="15" id="KW-1185">Reference proteome</keyword>
<comment type="catalytic activity">
    <reaction evidence="7">
        <text>guanosine in U6 snRNA + S-adenosyl-L-methionine = N(2)-methylguanosine in U6 snRNA + S-adenosyl-L-homocysteine + H(+)</text>
        <dbReference type="Rhea" id="RHEA:83423"/>
        <dbReference type="Rhea" id="RHEA-COMP:20128"/>
        <dbReference type="Rhea" id="RHEA-COMP:20129"/>
        <dbReference type="ChEBI" id="CHEBI:15378"/>
        <dbReference type="ChEBI" id="CHEBI:57856"/>
        <dbReference type="ChEBI" id="CHEBI:59789"/>
        <dbReference type="ChEBI" id="CHEBI:74269"/>
        <dbReference type="ChEBI" id="CHEBI:74481"/>
    </reaction>
    <physiologicalReaction direction="left-to-right" evidence="7">
        <dbReference type="Rhea" id="RHEA:83424"/>
    </physiologicalReaction>
</comment>
<evidence type="ECO:0000256" key="10">
    <source>
        <dbReference type="ARBA" id="ARBA00072638"/>
    </source>
</evidence>
<dbReference type="InterPro" id="IPR000241">
    <property type="entry name" value="RlmKL-like_Mtase"/>
</dbReference>
<feature type="domain" description="THUMP" evidence="13">
    <location>
        <begin position="160"/>
        <end position="273"/>
    </location>
</feature>
<dbReference type="OrthoDB" id="2013972at2759"/>
<evidence type="ECO:0000256" key="2">
    <source>
        <dbReference type="ARBA" id="ARBA00008361"/>
    </source>
</evidence>
<dbReference type="CDD" id="cd11715">
    <property type="entry name" value="THUMP_AdoMetMT"/>
    <property type="match status" value="1"/>
</dbReference>
<keyword evidence="6" id="KW-0539">Nucleus</keyword>
<protein>
    <recommendedName>
        <fullName evidence="10">U6 snRNA (guanine-N(2))-methyltransferase THUMPD2</fullName>
    </recommendedName>
    <alternativeName>
        <fullName evidence="11">THUMP domain-containing protein 2</fullName>
    </alternativeName>
</protein>
<comment type="subcellular location">
    <subcellularLocation>
        <location evidence="1">Nucleus</location>
    </subcellularLocation>
</comment>
<dbReference type="GO" id="GO:0043527">
    <property type="term" value="C:tRNA methyltransferase complex"/>
    <property type="evidence" value="ECO:0007669"/>
    <property type="project" value="UniProtKB-ARBA"/>
</dbReference>
<evidence type="ECO:0000256" key="1">
    <source>
        <dbReference type="ARBA" id="ARBA00004123"/>
    </source>
</evidence>
<evidence type="ECO:0000256" key="9">
    <source>
        <dbReference type="ARBA" id="ARBA00065362"/>
    </source>
</evidence>
<feature type="non-terminal residue" evidence="14">
    <location>
        <position position="495"/>
    </location>
</feature>
<dbReference type="Proteomes" id="UP000623542">
    <property type="component" value="Unassembled WGS sequence"/>
</dbReference>
<dbReference type="EMBL" id="WBNG01001156">
    <property type="protein sequence ID" value="NXD29949.1"/>
    <property type="molecule type" value="Genomic_DNA"/>
</dbReference>
<evidence type="ECO:0000256" key="12">
    <source>
        <dbReference type="PROSITE-ProRule" id="PRU00529"/>
    </source>
</evidence>
<gene>
    <name evidence="14" type="primary">Thumpd2</name>
    <name evidence="14" type="ORF">ELAFOR_R14175</name>
</gene>
<dbReference type="Gene3D" id="3.40.50.150">
    <property type="entry name" value="Vaccinia Virus protein VP39"/>
    <property type="match status" value="1"/>
</dbReference>
<accession>A0A851UPL7</accession>
<dbReference type="InterPro" id="IPR029063">
    <property type="entry name" value="SAM-dependent_MTases_sf"/>
</dbReference>
<dbReference type="Pfam" id="PF01170">
    <property type="entry name" value="UPF0020"/>
    <property type="match status" value="1"/>
</dbReference>
<comment type="caution">
    <text evidence="14">The sequence shown here is derived from an EMBL/GenBank/DDBJ whole genome shotgun (WGS) entry which is preliminary data.</text>
</comment>
<dbReference type="PROSITE" id="PS51165">
    <property type="entry name" value="THUMP"/>
    <property type="match status" value="1"/>
</dbReference>
<dbReference type="GO" id="GO:0016423">
    <property type="term" value="F:tRNA (guanine) methyltransferase activity"/>
    <property type="evidence" value="ECO:0007669"/>
    <property type="project" value="TreeGrafter"/>
</dbReference>
<dbReference type="GO" id="GO:0030488">
    <property type="term" value="P:tRNA methylation"/>
    <property type="evidence" value="ECO:0007669"/>
    <property type="project" value="TreeGrafter"/>
</dbReference>
<evidence type="ECO:0000256" key="7">
    <source>
        <dbReference type="ARBA" id="ARBA00050381"/>
    </source>
</evidence>
<dbReference type="FunFam" id="3.40.50.150:FF:000177">
    <property type="entry name" value="THUMP domain containing 2, isoform CRA_b"/>
    <property type="match status" value="1"/>
</dbReference>
<dbReference type="Gene3D" id="3.30.2130.30">
    <property type="match status" value="1"/>
</dbReference>
<comment type="function">
    <text evidence="8">Catalytic subunit of the THUMPD2-TRM112 methyltransferase complex, that specifically mediates the S-adenosyl-L-methionine-dependent N(2)-methylation of guanosine nucleotides, most probably at position 72 (m2G72), in the U6snRNA of the major spliceosome. This modification in the U6 snRNA affects the constitutive splicing efficiency of introns that have suboptimal splice sites and can impact final mRNA levels.</text>
</comment>
<evidence type="ECO:0000256" key="6">
    <source>
        <dbReference type="ARBA" id="ARBA00023242"/>
    </source>
</evidence>
<name>A0A851UPL7_9PASS</name>
<organism evidence="14 15">
    <name type="scientific">Elachura formosa</name>
    <name type="common">spotted wren-babbler</name>
    <dbReference type="NCBI Taxonomy" id="1463973"/>
    <lineage>
        <taxon>Eukaryota</taxon>
        <taxon>Metazoa</taxon>
        <taxon>Chordata</taxon>
        <taxon>Craniata</taxon>
        <taxon>Vertebrata</taxon>
        <taxon>Euteleostomi</taxon>
        <taxon>Archelosauria</taxon>
        <taxon>Archosauria</taxon>
        <taxon>Dinosauria</taxon>
        <taxon>Saurischia</taxon>
        <taxon>Theropoda</taxon>
        <taxon>Coelurosauria</taxon>
        <taxon>Aves</taxon>
        <taxon>Neognathae</taxon>
        <taxon>Neoaves</taxon>
        <taxon>Telluraves</taxon>
        <taxon>Australaves</taxon>
        <taxon>Passeriformes</taxon>
        <taxon>Elachuridae</taxon>
        <taxon>Elachura</taxon>
    </lineage>
</organism>